<evidence type="ECO:0000256" key="2">
    <source>
        <dbReference type="ARBA" id="ARBA00009142"/>
    </source>
</evidence>
<protein>
    <recommendedName>
        <fullName evidence="9">Sulfite exporter TauE/SafE family protein</fullName>
    </recommendedName>
</protein>
<feature type="transmembrane region" description="Helical" evidence="6">
    <location>
        <begin position="81"/>
        <end position="110"/>
    </location>
</feature>
<evidence type="ECO:0000256" key="5">
    <source>
        <dbReference type="ARBA" id="ARBA00023136"/>
    </source>
</evidence>
<accession>A0A7J7D6I3</accession>
<evidence type="ECO:0000256" key="6">
    <source>
        <dbReference type="SAM" id="Phobius"/>
    </source>
</evidence>
<dbReference type="EMBL" id="JAAARO010000010">
    <property type="protein sequence ID" value="KAF5741676.1"/>
    <property type="molecule type" value="Genomic_DNA"/>
</dbReference>
<evidence type="ECO:0000313" key="7">
    <source>
        <dbReference type="EMBL" id="KAF5741676.1"/>
    </source>
</evidence>
<name>A0A7J7D6I3_TRIWF</name>
<evidence type="ECO:0000256" key="3">
    <source>
        <dbReference type="ARBA" id="ARBA00022692"/>
    </source>
</evidence>
<evidence type="ECO:0000256" key="1">
    <source>
        <dbReference type="ARBA" id="ARBA00004141"/>
    </source>
</evidence>
<proteinExistence type="inferred from homology"/>
<comment type="caution">
    <text evidence="7">The sequence shown here is derived from an EMBL/GenBank/DDBJ whole genome shotgun (WGS) entry which is preliminary data.</text>
</comment>
<sequence>MLQNVYWKELGLLFTVWTIVLALQIAKNYSRTCSAEYWALNILQIPVATGVTAYEAVNLYKGRRKIASKGESGINWKVHKLVLYCACGMLAGIIGGLLGLGGGFILGPLFLEMGIPPQVSSATSTFAMTFSASMSAIEYYLLKRFPVPYALYFFAVGTIAALVGQHVVGKLIRLSGRASVIIFILSLTIFVSAITLGGVGISDMIKRIEKKEYMGFDTLC</sequence>
<dbReference type="GO" id="GO:0016567">
    <property type="term" value="P:protein ubiquitination"/>
    <property type="evidence" value="ECO:0007669"/>
    <property type="project" value="TreeGrafter"/>
</dbReference>
<dbReference type="GO" id="GO:0016020">
    <property type="term" value="C:membrane"/>
    <property type="evidence" value="ECO:0007669"/>
    <property type="project" value="UniProtKB-SubCell"/>
</dbReference>
<keyword evidence="3 6" id="KW-0812">Transmembrane</keyword>
<dbReference type="PANTHER" id="PTHR14255:SF48">
    <property type="entry name" value="SULFITE EXPORTER TAUE_SAFE FAMILY PROTEIN 3-LIKE"/>
    <property type="match status" value="1"/>
</dbReference>
<feature type="transmembrane region" description="Helical" evidence="6">
    <location>
        <begin position="180"/>
        <end position="201"/>
    </location>
</feature>
<dbReference type="InParanoid" id="A0A7J7D6I3"/>
<keyword evidence="5 6" id="KW-0472">Membrane</keyword>
<dbReference type="PANTHER" id="PTHR14255">
    <property type="entry name" value="CEREBLON"/>
    <property type="match status" value="1"/>
</dbReference>
<comment type="subcellular location">
    <subcellularLocation>
        <location evidence="1">Membrane</location>
        <topology evidence="1">Multi-pass membrane protein</topology>
    </subcellularLocation>
</comment>
<feature type="transmembrane region" description="Helical" evidence="6">
    <location>
        <begin position="149"/>
        <end position="168"/>
    </location>
</feature>
<organism evidence="7 8">
    <name type="scientific">Tripterygium wilfordii</name>
    <name type="common">Thunder God vine</name>
    <dbReference type="NCBI Taxonomy" id="458696"/>
    <lineage>
        <taxon>Eukaryota</taxon>
        <taxon>Viridiplantae</taxon>
        <taxon>Streptophyta</taxon>
        <taxon>Embryophyta</taxon>
        <taxon>Tracheophyta</taxon>
        <taxon>Spermatophyta</taxon>
        <taxon>Magnoliopsida</taxon>
        <taxon>eudicotyledons</taxon>
        <taxon>Gunneridae</taxon>
        <taxon>Pentapetalae</taxon>
        <taxon>rosids</taxon>
        <taxon>fabids</taxon>
        <taxon>Celastrales</taxon>
        <taxon>Celastraceae</taxon>
        <taxon>Tripterygium</taxon>
    </lineage>
</organism>
<feature type="transmembrane region" description="Helical" evidence="6">
    <location>
        <begin position="122"/>
        <end position="142"/>
    </location>
</feature>
<evidence type="ECO:0000313" key="8">
    <source>
        <dbReference type="Proteomes" id="UP000593562"/>
    </source>
</evidence>
<keyword evidence="8" id="KW-1185">Reference proteome</keyword>
<evidence type="ECO:0008006" key="9">
    <source>
        <dbReference type="Google" id="ProtNLM"/>
    </source>
</evidence>
<keyword evidence="4 6" id="KW-1133">Transmembrane helix</keyword>
<dbReference type="GO" id="GO:0031464">
    <property type="term" value="C:Cul4A-RING E3 ubiquitin ligase complex"/>
    <property type="evidence" value="ECO:0007669"/>
    <property type="project" value="TreeGrafter"/>
</dbReference>
<gene>
    <name evidence="7" type="ORF">HS088_TW10G00680</name>
</gene>
<feature type="transmembrane region" description="Helical" evidence="6">
    <location>
        <begin position="38"/>
        <end position="60"/>
    </location>
</feature>
<evidence type="ECO:0000256" key="4">
    <source>
        <dbReference type="ARBA" id="ARBA00022989"/>
    </source>
</evidence>
<comment type="similarity">
    <text evidence="2">Belongs to the 4-toluene sulfonate uptake permease (TSUP) (TC 2.A.102) family.</text>
</comment>
<reference evidence="7 8" key="1">
    <citation type="journal article" date="2020" name="Nat. Commun.">
        <title>Genome of Tripterygium wilfordii and identification of cytochrome P450 involved in triptolide biosynthesis.</title>
        <authorList>
            <person name="Tu L."/>
            <person name="Su P."/>
            <person name="Zhang Z."/>
            <person name="Gao L."/>
            <person name="Wang J."/>
            <person name="Hu T."/>
            <person name="Zhou J."/>
            <person name="Zhang Y."/>
            <person name="Zhao Y."/>
            <person name="Liu Y."/>
            <person name="Song Y."/>
            <person name="Tong Y."/>
            <person name="Lu Y."/>
            <person name="Yang J."/>
            <person name="Xu C."/>
            <person name="Jia M."/>
            <person name="Peters R.J."/>
            <person name="Huang L."/>
            <person name="Gao W."/>
        </authorList>
    </citation>
    <scope>NUCLEOTIDE SEQUENCE [LARGE SCALE GENOMIC DNA]</scope>
    <source>
        <strain evidence="8">cv. XIE 37</strain>
        <tissue evidence="7">Leaf</tissue>
    </source>
</reference>
<dbReference type="InterPro" id="IPR002781">
    <property type="entry name" value="TM_pro_TauE-like"/>
</dbReference>
<dbReference type="Proteomes" id="UP000593562">
    <property type="component" value="Unassembled WGS sequence"/>
</dbReference>
<dbReference type="Pfam" id="PF01925">
    <property type="entry name" value="TauE"/>
    <property type="match status" value="1"/>
</dbReference>
<dbReference type="AlphaFoldDB" id="A0A7J7D6I3"/>